<dbReference type="GO" id="GO:0046872">
    <property type="term" value="F:metal ion binding"/>
    <property type="evidence" value="ECO:0007669"/>
    <property type="project" value="UniProtKB-KW"/>
</dbReference>
<feature type="domain" description="Non-haem dioxygenase N-terminal" evidence="3">
    <location>
        <begin position="112"/>
        <end position="221"/>
    </location>
</feature>
<dbReference type="InterPro" id="IPR050295">
    <property type="entry name" value="Plant_2OG-oxidoreductases"/>
</dbReference>
<dbReference type="Gene3D" id="2.60.120.330">
    <property type="entry name" value="B-lactam Antibiotic, Isopenicillin N Synthase, Chain"/>
    <property type="match status" value="1"/>
</dbReference>
<evidence type="ECO:0000256" key="1">
    <source>
        <dbReference type="ARBA" id="ARBA00022723"/>
    </source>
</evidence>
<evidence type="ECO:0000313" key="4">
    <source>
        <dbReference type="EMBL" id="CAI9095464.1"/>
    </source>
</evidence>
<dbReference type="AlphaFoldDB" id="A0AAV1CIB7"/>
<dbReference type="SUPFAM" id="SSF51197">
    <property type="entry name" value="Clavaminate synthase-like"/>
    <property type="match status" value="1"/>
</dbReference>
<keyword evidence="2" id="KW-0408">Iron</keyword>
<organism evidence="4 5">
    <name type="scientific">Oldenlandia corymbosa var. corymbosa</name>
    <dbReference type="NCBI Taxonomy" id="529605"/>
    <lineage>
        <taxon>Eukaryota</taxon>
        <taxon>Viridiplantae</taxon>
        <taxon>Streptophyta</taxon>
        <taxon>Embryophyta</taxon>
        <taxon>Tracheophyta</taxon>
        <taxon>Spermatophyta</taxon>
        <taxon>Magnoliopsida</taxon>
        <taxon>eudicotyledons</taxon>
        <taxon>Gunneridae</taxon>
        <taxon>Pentapetalae</taxon>
        <taxon>asterids</taxon>
        <taxon>lamiids</taxon>
        <taxon>Gentianales</taxon>
        <taxon>Rubiaceae</taxon>
        <taxon>Rubioideae</taxon>
        <taxon>Spermacoceae</taxon>
        <taxon>Hedyotis-Oldenlandia complex</taxon>
        <taxon>Oldenlandia</taxon>
    </lineage>
</organism>
<gene>
    <name evidence="4" type="ORF">OLC1_LOCUS6436</name>
</gene>
<protein>
    <submittedName>
        <fullName evidence="4">OLC1v1031419C2</fullName>
    </submittedName>
</protein>
<accession>A0AAV1CIB7</accession>
<proteinExistence type="predicted"/>
<dbReference type="EMBL" id="OX459119">
    <property type="protein sequence ID" value="CAI9095464.1"/>
    <property type="molecule type" value="Genomic_DNA"/>
</dbReference>
<sequence>MTNGTRSHLNIHIGDGWSSRNEIVDCYKALHSIVGGVTEEFQNKGIDFCNSETSVFEQMEDSEVGNKFGGSLPVENVQQLASTNLENIPHRYIRPEINPEDVISTDESSSQIPVIDMSKLASDSSDYAQEMAKLHQACEEWGFFQLINHGATTAVEKMKLVVEEFFKLPLEQKLAYAQLPNTIQGYGQVFVLSEDQKLDWGDMMFLALLPIETRKLRFWPDVPTSFRLYNHIFSMIR</sequence>
<dbReference type="InterPro" id="IPR027443">
    <property type="entry name" value="IPNS-like_sf"/>
</dbReference>
<dbReference type="Pfam" id="PF14226">
    <property type="entry name" value="DIOX_N"/>
    <property type="match status" value="1"/>
</dbReference>
<keyword evidence="1" id="KW-0479">Metal-binding</keyword>
<dbReference type="Proteomes" id="UP001161247">
    <property type="component" value="Chromosome 2"/>
</dbReference>
<dbReference type="PANTHER" id="PTHR47991">
    <property type="entry name" value="OXOGLUTARATE/IRON-DEPENDENT DIOXYGENASE"/>
    <property type="match status" value="1"/>
</dbReference>
<dbReference type="InterPro" id="IPR026992">
    <property type="entry name" value="DIOX_N"/>
</dbReference>
<evidence type="ECO:0000259" key="3">
    <source>
        <dbReference type="Pfam" id="PF14226"/>
    </source>
</evidence>
<keyword evidence="5" id="KW-1185">Reference proteome</keyword>
<reference evidence="4" key="1">
    <citation type="submission" date="2023-03" db="EMBL/GenBank/DDBJ databases">
        <authorList>
            <person name="Julca I."/>
        </authorList>
    </citation>
    <scope>NUCLEOTIDE SEQUENCE</scope>
</reference>
<evidence type="ECO:0000313" key="5">
    <source>
        <dbReference type="Proteomes" id="UP001161247"/>
    </source>
</evidence>
<name>A0AAV1CIB7_OLDCO</name>
<dbReference type="GO" id="GO:0016706">
    <property type="term" value="F:2-oxoglutarate-dependent dioxygenase activity"/>
    <property type="evidence" value="ECO:0007669"/>
    <property type="project" value="UniProtKB-ARBA"/>
</dbReference>
<evidence type="ECO:0000256" key="2">
    <source>
        <dbReference type="ARBA" id="ARBA00023004"/>
    </source>
</evidence>